<dbReference type="GeneID" id="37286996"/>
<evidence type="ECO:0000313" key="5">
    <source>
        <dbReference type="Proteomes" id="UP000252985"/>
    </source>
</evidence>
<feature type="domain" description="DUF4213" evidence="2">
    <location>
        <begin position="13"/>
        <end position="95"/>
    </location>
</feature>
<dbReference type="InterPro" id="IPR007161">
    <property type="entry name" value="DUF364"/>
</dbReference>
<sequence length="273" mass="27789">MTDSVVARVADRLRDRGTTADASVDRITVGDAAVLVELSSGVGLAHRPPGTAPATDGVDLPRLLGWATGDEDGAGAGGTDPIRRALGLATLNALSAPHVAWRTGDPMALLDPGVDRVTTVGLFRPALRKFADVTVRVIERKPVGEVSAPAGVRVETFTPAETAAAMDGAEVVFCTGSAFVYGGAAAYLDAAPPSATLVVVGATASFLPAPLFAAGADAVAGAAVDDPDRVRDAVRAGACGTDLHDAGVRKVYAVADRAPGVRFDTTEKNHDRT</sequence>
<proteinExistence type="predicted"/>
<dbReference type="AlphaFoldDB" id="A0A345E2M5"/>
<evidence type="ECO:0000313" key="6">
    <source>
        <dbReference type="Proteomes" id="UP000253273"/>
    </source>
</evidence>
<dbReference type="InterPro" id="IPR025251">
    <property type="entry name" value="DUF4213"/>
</dbReference>
<dbReference type="KEGG" id="haq:DU484_08420"/>
<feature type="domain" description="Putative heavy-metal chelation" evidence="1">
    <location>
        <begin position="115"/>
        <end position="250"/>
    </location>
</feature>
<reference evidence="3 6" key="2">
    <citation type="submission" date="2018-07" db="EMBL/GenBank/DDBJ databases">
        <title>Genome sequences of Haloplanus sp. CBA1113.</title>
        <authorList>
            <person name="Kim Y.B."/>
            <person name="Roh S.W."/>
        </authorList>
    </citation>
    <scope>NUCLEOTIDE SEQUENCE [LARGE SCALE GENOMIC DNA]</scope>
    <source>
        <strain evidence="3 6">CBA1113</strain>
    </source>
</reference>
<dbReference type="EMBL" id="CP031148">
    <property type="protein sequence ID" value="AXG09867.1"/>
    <property type="molecule type" value="Genomic_DNA"/>
</dbReference>
<dbReference type="EMBL" id="CP031150">
    <property type="protein sequence ID" value="AXG06447.1"/>
    <property type="molecule type" value="Genomic_DNA"/>
</dbReference>
<evidence type="ECO:0000259" key="1">
    <source>
        <dbReference type="Pfam" id="PF04016"/>
    </source>
</evidence>
<evidence type="ECO:0000313" key="3">
    <source>
        <dbReference type="EMBL" id="AXG06447.1"/>
    </source>
</evidence>
<dbReference type="RefSeq" id="WP_114585586.1">
    <property type="nucleotide sequence ID" value="NZ_CP031148.1"/>
</dbReference>
<dbReference type="OrthoDB" id="203834at2157"/>
<name>A0A345E2M5_9EURY</name>
<protein>
    <recommendedName>
        <fullName evidence="7">Heavy-metal chelation domain-containing protein</fullName>
    </recommendedName>
</protein>
<dbReference type="Gene3D" id="3.30.390.100">
    <property type="match status" value="1"/>
</dbReference>
<dbReference type="Gene3D" id="3.40.50.11590">
    <property type="match status" value="1"/>
</dbReference>
<dbReference type="SUPFAM" id="SSF159713">
    <property type="entry name" value="Dhaf3308-like"/>
    <property type="match status" value="1"/>
</dbReference>
<evidence type="ECO:0000259" key="2">
    <source>
        <dbReference type="Pfam" id="PF13938"/>
    </source>
</evidence>
<dbReference type="Proteomes" id="UP000253273">
    <property type="component" value="Chromosome"/>
</dbReference>
<evidence type="ECO:0000313" key="4">
    <source>
        <dbReference type="EMBL" id="AXG09867.1"/>
    </source>
</evidence>
<keyword evidence="6" id="KW-1185">Reference proteome</keyword>
<accession>A0A345E2M5</accession>
<reference evidence="4 5" key="1">
    <citation type="submission" date="2018-07" db="EMBL/GenBank/DDBJ databases">
        <title>Genome sequences of Haloplanus sp. CBA1112.</title>
        <authorList>
            <person name="Kim Y.B."/>
            <person name="Roh S.W."/>
        </authorList>
    </citation>
    <scope>NUCLEOTIDE SEQUENCE [LARGE SCALE GENOMIC DNA]</scope>
    <source>
        <strain evidence="4 5">CBA1112</strain>
    </source>
</reference>
<accession>A0A345ECE5</accession>
<dbReference type="Pfam" id="PF04016">
    <property type="entry name" value="DUF364"/>
    <property type="match status" value="1"/>
</dbReference>
<organism evidence="3 6">
    <name type="scientific">Haloplanus rubicundus</name>
    <dbReference type="NCBI Taxonomy" id="1547898"/>
    <lineage>
        <taxon>Archaea</taxon>
        <taxon>Methanobacteriati</taxon>
        <taxon>Methanobacteriota</taxon>
        <taxon>Stenosarchaea group</taxon>
        <taxon>Halobacteria</taxon>
        <taxon>Halobacteriales</taxon>
        <taxon>Haloferacaceae</taxon>
        <taxon>Haloplanus</taxon>
    </lineage>
</organism>
<dbReference type="KEGG" id="haj:DU500_08460"/>
<evidence type="ECO:0008006" key="7">
    <source>
        <dbReference type="Google" id="ProtNLM"/>
    </source>
</evidence>
<dbReference type="Pfam" id="PF13938">
    <property type="entry name" value="DUF4213"/>
    <property type="match status" value="1"/>
</dbReference>
<gene>
    <name evidence="4" type="ORF">DU484_08420</name>
    <name evidence="3" type="ORF">DU500_08460</name>
</gene>
<dbReference type="Proteomes" id="UP000252985">
    <property type="component" value="Chromosome"/>
</dbReference>